<evidence type="ECO:0000313" key="3">
    <source>
        <dbReference type="Proteomes" id="UP001321760"/>
    </source>
</evidence>
<feature type="region of interest" description="Disordered" evidence="1">
    <location>
        <begin position="133"/>
        <end position="160"/>
    </location>
</feature>
<feature type="compositionally biased region" description="Low complexity" evidence="1">
    <location>
        <begin position="259"/>
        <end position="275"/>
    </location>
</feature>
<feature type="compositionally biased region" description="Pro residues" evidence="1">
    <location>
        <begin position="220"/>
        <end position="234"/>
    </location>
</feature>
<dbReference type="Proteomes" id="UP001321760">
    <property type="component" value="Unassembled WGS sequence"/>
</dbReference>
<feature type="region of interest" description="Disordered" evidence="1">
    <location>
        <begin position="181"/>
        <end position="275"/>
    </location>
</feature>
<dbReference type="EMBL" id="MU865914">
    <property type="protein sequence ID" value="KAK4455360.1"/>
    <property type="molecule type" value="Genomic_DNA"/>
</dbReference>
<sequence>MSNPQFAKRSGAAHQSLQHVLSLLIPQTWQTAQKHPQGINAAGPLSRNPKQTGLLSFRPGFGVQHSYLTMGCSSSQPIRSPLASSINKKLPKSPVSIPVKTYICTVSEPYFPELELREKADQSRRGLAGITMRSAITTPKEKAAASEKASPCNAGQPGREIRRRAVSSRVDVLHNQCVNPSLREEEHPFQSPQPRISQPFQPQPQSVESQAFQPQLQPLQTPPFHPPPSPPPLKTEPKTSQPRPHPPLALANPQPKHPPSWLTSQPQPTTSPIPSNTTAHFLTFVNYLQIRETYHTCFLPTSSFSGREVEHPHALPVAAATDDLVTVFNIVYCTASSRRGSNIKEDIVTIACPGRDVRRVIERFTSFVGGVVVVRYGDETAALDELPKVLGLGRKFWVELRDAEMGEDAKRDG</sequence>
<accession>A0AAV9H5V2</accession>
<dbReference type="AlphaFoldDB" id="A0AAV9H5V2"/>
<reference evidence="2" key="1">
    <citation type="journal article" date="2023" name="Mol. Phylogenet. Evol.">
        <title>Genome-scale phylogeny and comparative genomics of the fungal order Sordariales.</title>
        <authorList>
            <person name="Hensen N."/>
            <person name="Bonometti L."/>
            <person name="Westerberg I."/>
            <person name="Brannstrom I.O."/>
            <person name="Guillou S."/>
            <person name="Cros-Aarteil S."/>
            <person name="Calhoun S."/>
            <person name="Haridas S."/>
            <person name="Kuo A."/>
            <person name="Mondo S."/>
            <person name="Pangilinan J."/>
            <person name="Riley R."/>
            <person name="LaButti K."/>
            <person name="Andreopoulos B."/>
            <person name="Lipzen A."/>
            <person name="Chen C."/>
            <person name="Yan M."/>
            <person name="Daum C."/>
            <person name="Ng V."/>
            <person name="Clum A."/>
            <person name="Steindorff A."/>
            <person name="Ohm R.A."/>
            <person name="Martin F."/>
            <person name="Silar P."/>
            <person name="Natvig D.O."/>
            <person name="Lalanne C."/>
            <person name="Gautier V."/>
            <person name="Ament-Velasquez S.L."/>
            <person name="Kruys A."/>
            <person name="Hutchinson M.I."/>
            <person name="Powell A.J."/>
            <person name="Barry K."/>
            <person name="Miller A.N."/>
            <person name="Grigoriev I.V."/>
            <person name="Debuchy R."/>
            <person name="Gladieux P."/>
            <person name="Hiltunen Thoren M."/>
            <person name="Johannesson H."/>
        </authorList>
    </citation>
    <scope>NUCLEOTIDE SEQUENCE</scope>
    <source>
        <strain evidence="2">PSN243</strain>
    </source>
</reference>
<protein>
    <submittedName>
        <fullName evidence="2">Uncharacterized protein</fullName>
    </submittedName>
</protein>
<organism evidence="2 3">
    <name type="scientific">Podospora aff. communis PSN243</name>
    <dbReference type="NCBI Taxonomy" id="3040156"/>
    <lineage>
        <taxon>Eukaryota</taxon>
        <taxon>Fungi</taxon>
        <taxon>Dikarya</taxon>
        <taxon>Ascomycota</taxon>
        <taxon>Pezizomycotina</taxon>
        <taxon>Sordariomycetes</taxon>
        <taxon>Sordariomycetidae</taxon>
        <taxon>Sordariales</taxon>
        <taxon>Podosporaceae</taxon>
        <taxon>Podospora</taxon>
    </lineage>
</organism>
<gene>
    <name evidence="2" type="ORF">QBC34DRAFT_389789</name>
</gene>
<keyword evidence="3" id="KW-1185">Reference proteome</keyword>
<evidence type="ECO:0000256" key="1">
    <source>
        <dbReference type="SAM" id="MobiDB-lite"/>
    </source>
</evidence>
<comment type="caution">
    <text evidence="2">The sequence shown here is derived from an EMBL/GenBank/DDBJ whole genome shotgun (WGS) entry which is preliminary data.</text>
</comment>
<name>A0AAV9H5V2_9PEZI</name>
<evidence type="ECO:0000313" key="2">
    <source>
        <dbReference type="EMBL" id="KAK4455360.1"/>
    </source>
</evidence>
<proteinExistence type="predicted"/>
<feature type="compositionally biased region" description="Polar residues" evidence="1">
    <location>
        <begin position="190"/>
        <end position="212"/>
    </location>
</feature>
<reference evidence="2" key="2">
    <citation type="submission" date="2023-05" db="EMBL/GenBank/DDBJ databases">
        <authorList>
            <consortium name="Lawrence Berkeley National Laboratory"/>
            <person name="Steindorff A."/>
            <person name="Hensen N."/>
            <person name="Bonometti L."/>
            <person name="Westerberg I."/>
            <person name="Brannstrom I.O."/>
            <person name="Guillou S."/>
            <person name="Cros-Aarteil S."/>
            <person name="Calhoun S."/>
            <person name="Haridas S."/>
            <person name="Kuo A."/>
            <person name="Mondo S."/>
            <person name="Pangilinan J."/>
            <person name="Riley R."/>
            <person name="Labutti K."/>
            <person name="Andreopoulos B."/>
            <person name="Lipzen A."/>
            <person name="Chen C."/>
            <person name="Yanf M."/>
            <person name="Daum C."/>
            <person name="Ng V."/>
            <person name="Clum A."/>
            <person name="Ohm R."/>
            <person name="Martin F."/>
            <person name="Silar P."/>
            <person name="Natvig D."/>
            <person name="Lalanne C."/>
            <person name="Gautier V."/>
            <person name="Ament-Velasquez S.L."/>
            <person name="Kruys A."/>
            <person name="Hutchinson M.I."/>
            <person name="Powell A.J."/>
            <person name="Barry K."/>
            <person name="Miller A.N."/>
            <person name="Grigoriev I.V."/>
            <person name="Debuchy R."/>
            <person name="Gladieux P."/>
            <person name="Thoren M.H."/>
            <person name="Johannesson H."/>
        </authorList>
    </citation>
    <scope>NUCLEOTIDE SEQUENCE</scope>
    <source>
        <strain evidence="2">PSN243</strain>
    </source>
</reference>